<keyword evidence="3" id="KW-0503">Monooxygenase</keyword>
<comment type="similarity">
    <text evidence="1">Belongs to the paxM FAD-dependent monooxygenase family.</text>
</comment>
<reference evidence="4 5" key="1">
    <citation type="submission" date="2016-09" db="EMBL/GenBank/DDBJ databases">
        <title>Aspergillus awamori IFM 58123T.</title>
        <authorList>
            <person name="Kusuya Y."/>
            <person name="Shimizu M."/>
            <person name="Takahashi H."/>
            <person name="Yaguchi T."/>
        </authorList>
    </citation>
    <scope>NUCLEOTIDE SEQUENCE [LARGE SCALE GENOMIC DNA]</scope>
    <source>
        <strain evidence="4 5">IFM 58123</strain>
    </source>
</reference>
<dbReference type="Gene3D" id="3.50.50.60">
    <property type="entry name" value="FAD/NAD(P)-binding domain"/>
    <property type="match status" value="2"/>
</dbReference>
<organism evidence="4 5">
    <name type="scientific">Aspergillus awamori</name>
    <name type="common">Black koji mold</name>
    <dbReference type="NCBI Taxonomy" id="105351"/>
    <lineage>
        <taxon>Eukaryota</taxon>
        <taxon>Fungi</taxon>
        <taxon>Dikarya</taxon>
        <taxon>Ascomycota</taxon>
        <taxon>Pezizomycotina</taxon>
        <taxon>Eurotiomycetes</taxon>
        <taxon>Eurotiomycetidae</taxon>
        <taxon>Eurotiales</taxon>
        <taxon>Aspergillaceae</taxon>
        <taxon>Aspergillus</taxon>
    </lineage>
</organism>
<gene>
    <name evidence="4" type="ORF">AAWM_10310</name>
</gene>
<evidence type="ECO:0000256" key="3">
    <source>
        <dbReference type="ARBA" id="ARBA00023033"/>
    </source>
</evidence>
<keyword evidence="5" id="KW-1185">Reference proteome</keyword>
<protein>
    <submittedName>
        <fullName evidence="4">Uncharacterized protein</fullName>
    </submittedName>
</protein>
<proteinExistence type="inferred from homology"/>
<evidence type="ECO:0000256" key="2">
    <source>
        <dbReference type="ARBA" id="ARBA00023002"/>
    </source>
</evidence>
<dbReference type="AlphaFoldDB" id="A0A401L7H2"/>
<name>A0A401L7H2_ASPAW</name>
<dbReference type="STRING" id="105351.A0A401L7H2"/>
<evidence type="ECO:0000313" key="5">
    <source>
        <dbReference type="Proteomes" id="UP000286921"/>
    </source>
</evidence>
<dbReference type="EMBL" id="BDHI01000029">
    <property type="protein sequence ID" value="GCB27425.1"/>
    <property type="molecule type" value="Genomic_DNA"/>
</dbReference>
<dbReference type="PANTHER" id="PTHR13789">
    <property type="entry name" value="MONOOXYGENASE"/>
    <property type="match status" value="1"/>
</dbReference>
<evidence type="ECO:0000313" key="4">
    <source>
        <dbReference type="EMBL" id="GCB27425.1"/>
    </source>
</evidence>
<dbReference type="SUPFAM" id="SSF51905">
    <property type="entry name" value="FAD/NAD(P)-binding domain"/>
    <property type="match status" value="1"/>
</dbReference>
<dbReference type="InterPro" id="IPR050493">
    <property type="entry name" value="FAD-dep_Monooxygenase_BioMet"/>
</dbReference>
<comment type="caution">
    <text evidence="4">The sequence shown here is derived from an EMBL/GenBank/DDBJ whole genome shotgun (WGS) entry which is preliminary data.</text>
</comment>
<sequence length="334" mass="37057">MEGSANHAAWPLRASGCFVRRDVALMFSAQAQKLGIAINFGVGVTNYLEDSAMGLGIIHTDDGRELSADIVVAADGFGTKSHSVVVDYPTRAVSTGYCVDYPTSMLKDAPALSKALAEFGRPQWRMYNGMMARPQNRGRPGLRRSKWRQLSQAYKWKLCLRKPQPNWTSESGCIVQIGDAARSPLPPSANGAAMALEYSMSLAGCLRLGGKEEAAMATKVHQDLRCVIFELFPQGLTLMFLHIPTNRPHSTLWILTKGGKAFLFYGKWLWQHNVDKYATANFEAARQSIELGNAFKNTNLPRGHVSQDWTMESQLAKEMAGIFIQDLNLKYKYT</sequence>
<dbReference type="PANTHER" id="PTHR13789:SF147">
    <property type="entry name" value="PUTATIVE (AFU_ORTHOLOGUE AFUA_2G01950)-RELATED"/>
    <property type="match status" value="1"/>
</dbReference>
<keyword evidence="2" id="KW-0560">Oxidoreductase</keyword>
<dbReference type="GO" id="GO:0004497">
    <property type="term" value="F:monooxygenase activity"/>
    <property type="evidence" value="ECO:0007669"/>
    <property type="project" value="UniProtKB-KW"/>
</dbReference>
<accession>A0A401L7H2</accession>
<evidence type="ECO:0000256" key="1">
    <source>
        <dbReference type="ARBA" id="ARBA00007992"/>
    </source>
</evidence>
<dbReference type="Proteomes" id="UP000286921">
    <property type="component" value="Unassembled WGS sequence"/>
</dbReference>
<dbReference type="InterPro" id="IPR036188">
    <property type="entry name" value="FAD/NAD-bd_sf"/>
</dbReference>